<reference evidence="4 5" key="1">
    <citation type="journal article" date="2023" name="Microorganisms">
        <title>Thiorhodovibrio frisius and Trv. litoralis spp. nov., Two Novel Members from a Clade of Fastidious Purple Sulfur Bacteria That Exhibit Unique Red-Shifted Light-Harvesting Capabilities.</title>
        <authorList>
            <person name="Methner A."/>
            <person name="Kuzyk S.B."/>
            <person name="Petersen J."/>
            <person name="Bauer S."/>
            <person name="Brinkmann H."/>
            <person name="Sichau K."/>
            <person name="Wanner G."/>
            <person name="Wolf J."/>
            <person name="Neumann-Schaal M."/>
            <person name="Henke P."/>
            <person name="Tank M."/>
            <person name="Sproer C."/>
            <person name="Bunk B."/>
            <person name="Overmann J."/>
        </authorList>
    </citation>
    <scope>NUCLEOTIDE SEQUENCE [LARGE SCALE GENOMIC DNA]</scope>
    <source>
        <strain evidence="4 5">DSM 6702</strain>
    </source>
</reference>
<gene>
    <name evidence="4" type="primary">mdeA_1</name>
    <name evidence="4" type="ORF">Thiowin_02482</name>
</gene>
<dbReference type="PANTHER" id="PTHR43379">
    <property type="entry name" value="CYSTATHIONINE GAMMA-SYNTHASE"/>
    <property type="match status" value="1"/>
</dbReference>
<dbReference type="InterPro" id="IPR015421">
    <property type="entry name" value="PyrdxlP-dep_Trfase_major"/>
</dbReference>
<evidence type="ECO:0000313" key="5">
    <source>
        <dbReference type="Proteomes" id="UP001432180"/>
    </source>
</evidence>
<keyword evidence="4" id="KW-0456">Lyase</keyword>
<dbReference type="Gene3D" id="3.40.640.10">
    <property type="entry name" value="Type I PLP-dependent aspartate aminotransferase-like (Major domain)"/>
    <property type="match status" value="1"/>
</dbReference>
<comment type="similarity">
    <text evidence="3">Belongs to the trans-sulfuration enzymes family.</text>
</comment>
<sequence length="91" mass="9419">MTATTTPALATRCVHAGELKDAHGSPHTPIYTTTTFAFPSTQAVLDVVEGRATGSLYTRYGLNPSIQSLEAKLAALEGAEAARASSGIETP</sequence>
<dbReference type="RefSeq" id="WP_328987976.1">
    <property type="nucleotide sequence ID" value="NZ_CP121472.1"/>
</dbReference>
<evidence type="ECO:0000256" key="3">
    <source>
        <dbReference type="RuleBase" id="RU362118"/>
    </source>
</evidence>
<dbReference type="EC" id="4.4.1.11" evidence="4"/>
<evidence type="ECO:0000256" key="2">
    <source>
        <dbReference type="ARBA" id="ARBA00022898"/>
    </source>
</evidence>
<dbReference type="EMBL" id="CP121472">
    <property type="protein sequence ID" value="WPL17463.1"/>
    <property type="molecule type" value="Genomic_DNA"/>
</dbReference>
<keyword evidence="2 3" id="KW-0663">Pyridoxal phosphate</keyword>
<keyword evidence="5" id="KW-1185">Reference proteome</keyword>
<organism evidence="4 5">
    <name type="scientific">Thiorhodovibrio winogradskyi</name>
    <dbReference type="NCBI Taxonomy" id="77007"/>
    <lineage>
        <taxon>Bacteria</taxon>
        <taxon>Pseudomonadati</taxon>
        <taxon>Pseudomonadota</taxon>
        <taxon>Gammaproteobacteria</taxon>
        <taxon>Chromatiales</taxon>
        <taxon>Chromatiaceae</taxon>
        <taxon>Thiorhodovibrio</taxon>
    </lineage>
</organism>
<evidence type="ECO:0000256" key="1">
    <source>
        <dbReference type="ARBA" id="ARBA00001933"/>
    </source>
</evidence>
<evidence type="ECO:0000313" key="4">
    <source>
        <dbReference type="EMBL" id="WPL17463.1"/>
    </source>
</evidence>
<name>A0ABZ0S9Z8_9GAMM</name>
<dbReference type="InterPro" id="IPR044639">
    <property type="entry name" value="CGS1/2"/>
</dbReference>
<dbReference type="SUPFAM" id="SSF53383">
    <property type="entry name" value="PLP-dependent transferases"/>
    <property type="match status" value="1"/>
</dbReference>
<dbReference type="PANTHER" id="PTHR43379:SF1">
    <property type="entry name" value="CYSTATHIONINE GAMMA-SYNTHASE 1, CHLOROPLASTIC-RELATED"/>
    <property type="match status" value="1"/>
</dbReference>
<dbReference type="Proteomes" id="UP001432180">
    <property type="component" value="Chromosome"/>
</dbReference>
<dbReference type="InterPro" id="IPR000277">
    <property type="entry name" value="Cys/Met-Metab_PyrdxlP-dep_enz"/>
</dbReference>
<dbReference type="InterPro" id="IPR015424">
    <property type="entry name" value="PyrdxlP-dep_Trfase"/>
</dbReference>
<proteinExistence type="inferred from homology"/>
<accession>A0ABZ0S9Z8</accession>
<protein>
    <submittedName>
        <fullName evidence="4">Methionine gamma-lyase</fullName>
        <ecNumber evidence="4">4.4.1.11</ecNumber>
    </submittedName>
</protein>
<comment type="cofactor">
    <cofactor evidence="1 3">
        <name>pyridoxal 5'-phosphate</name>
        <dbReference type="ChEBI" id="CHEBI:597326"/>
    </cofactor>
</comment>
<dbReference type="GO" id="GO:0018826">
    <property type="term" value="F:methionine gamma-lyase activity"/>
    <property type="evidence" value="ECO:0007669"/>
    <property type="project" value="UniProtKB-EC"/>
</dbReference>
<dbReference type="Pfam" id="PF01053">
    <property type="entry name" value="Cys_Met_Meta_PP"/>
    <property type="match status" value="1"/>
</dbReference>